<keyword evidence="1" id="KW-0812">Transmembrane</keyword>
<proteinExistence type="predicted"/>
<dbReference type="Proteomes" id="UP000193587">
    <property type="component" value="Unassembled WGS sequence"/>
</dbReference>
<accession>A0A1X4HBE1</accession>
<keyword evidence="1" id="KW-1133">Transmembrane helix</keyword>
<comment type="caution">
    <text evidence="3">The sequence shown here is derived from an EMBL/GenBank/DDBJ whole genome shotgun (WGS) entry which is preliminary data.</text>
</comment>
<keyword evidence="1" id="KW-0472">Membrane</keyword>
<protein>
    <recommendedName>
        <fullName evidence="2">YdbS-like PH domain-containing protein</fullName>
    </recommendedName>
</protein>
<dbReference type="eggNOG" id="arCOG04619">
    <property type="taxonomic scope" value="Archaea"/>
</dbReference>
<organism evidence="3 4">
    <name type="scientific">Halorubrum ezzemoulense DSM 17463</name>
    <dbReference type="NCBI Taxonomy" id="1121945"/>
    <lineage>
        <taxon>Archaea</taxon>
        <taxon>Methanobacteriati</taxon>
        <taxon>Methanobacteriota</taxon>
        <taxon>Stenosarchaea group</taxon>
        <taxon>Halobacteria</taxon>
        <taxon>Halobacteriales</taxon>
        <taxon>Haloferacaceae</taxon>
        <taxon>Halorubrum</taxon>
    </lineage>
</organism>
<dbReference type="InterPro" id="IPR005182">
    <property type="entry name" value="YdbS-like_PH"/>
</dbReference>
<dbReference type="Pfam" id="PF03703">
    <property type="entry name" value="bPH_2"/>
    <property type="match status" value="1"/>
</dbReference>
<evidence type="ECO:0000313" key="3">
    <source>
        <dbReference type="EMBL" id="OSP10767.1"/>
    </source>
</evidence>
<reference evidence="3 4" key="1">
    <citation type="submission" date="2017-04" db="EMBL/GenBank/DDBJ databases">
        <title>MLSA of the genus Halorubrum.</title>
        <authorList>
            <person name="De La Haba R."/>
            <person name="Sanchez-Porro C."/>
            <person name="Infante-Dominguez C."/>
            <person name="Ventosa A."/>
        </authorList>
    </citation>
    <scope>NUCLEOTIDE SEQUENCE [LARGE SCALE GENOMIC DNA]</scope>
    <source>
        <strain evidence="3 4">DSM 17463</strain>
    </source>
</reference>
<feature type="transmembrane region" description="Helical" evidence="1">
    <location>
        <begin position="24"/>
        <end position="46"/>
    </location>
</feature>
<feature type="domain" description="YdbS-like PH" evidence="2">
    <location>
        <begin position="70"/>
        <end position="143"/>
    </location>
</feature>
<dbReference type="PANTHER" id="PTHR37938">
    <property type="entry name" value="BLL0215 PROTEIN"/>
    <property type="match status" value="1"/>
</dbReference>
<dbReference type="AlphaFoldDB" id="A0A1X4HBE1"/>
<dbReference type="RefSeq" id="WP_049930800.1">
    <property type="nucleotide sequence ID" value="NZ_ATXS01000003.1"/>
</dbReference>
<name>A0A1X4HBE1_HALEZ</name>
<dbReference type="PANTHER" id="PTHR37938:SF1">
    <property type="entry name" value="BLL0215 PROTEIN"/>
    <property type="match status" value="1"/>
</dbReference>
<evidence type="ECO:0000313" key="4">
    <source>
        <dbReference type="Proteomes" id="UP000193587"/>
    </source>
</evidence>
<dbReference type="EMBL" id="NEDJ01000003">
    <property type="protein sequence ID" value="OSP10767.1"/>
    <property type="molecule type" value="Genomic_DNA"/>
</dbReference>
<gene>
    <name evidence="3" type="ORF">B9H04_01755</name>
</gene>
<evidence type="ECO:0000259" key="2">
    <source>
        <dbReference type="Pfam" id="PF03703"/>
    </source>
</evidence>
<sequence length="176" mass="18819">MTGDWWFRHDDETVVWTGRPRLSAALGGGVVGVATVAVALLAAAAVDPRIAAASPLGVGIAGWELLRVTRTDYVVTTRAIWSKRGVLGRKVRRVGLAQVQNTAYSQSVTGSAFGYGTVTIEVAGGPDLELRRINDPQAVRRSITDRTGTVDREPPGTVEQWRAVLSVVRDIEAAVD</sequence>
<evidence type="ECO:0000256" key="1">
    <source>
        <dbReference type="SAM" id="Phobius"/>
    </source>
</evidence>
<dbReference type="GeneID" id="301360231"/>